<feature type="transmembrane region" description="Helical" evidence="1">
    <location>
        <begin position="60"/>
        <end position="79"/>
    </location>
</feature>
<evidence type="ECO:0000313" key="3">
    <source>
        <dbReference type="Proteomes" id="UP001206692"/>
    </source>
</evidence>
<gene>
    <name evidence="2" type="ORF">NE675_05455</name>
</gene>
<proteinExistence type="predicted"/>
<protein>
    <recommendedName>
        <fullName evidence="4">Zinc ribbon domain-containing protein</fullName>
    </recommendedName>
</protein>
<dbReference type="EMBL" id="JANGEW010000008">
    <property type="protein sequence ID" value="MCQ5342478.1"/>
    <property type="molecule type" value="Genomic_DNA"/>
</dbReference>
<sequence>MNTLVKTHYIRNNLIALFFGVIVPAFLLTSSRSNACGAYLLTALIALIPTNIAYSKGRNFAKWFIYSTFLWIIAIIHSIKITPNDKSRIRAGYHKCPYCGELSRPEATVCHCCGRDLFI</sequence>
<keyword evidence="1" id="KW-1133">Transmembrane helix</keyword>
<organism evidence="2 3">
    <name type="scientific">Megasphaera massiliensis</name>
    <dbReference type="NCBI Taxonomy" id="1232428"/>
    <lineage>
        <taxon>Bacteria</taxon>
        <taxon>Bacillati</taxon>
        <taxon>Bacillota</taxon>
        <taxon>Negativicutes</taxon>
        <taxon>Veillonellales</taxon>
        <taxon>Veillonellaceae</taxon>
        <taxon>Megasphaera</taxon>
    </lineage>
</organism>
<keyword evidence="1" id="KW-0812">Transmembrane</keyword>
<comment type="caution">
    <text evidence="2">The sequence shown here is derived from an EMBL/GenBank/DDBJ whole genome shotgun (WGS) entry which is preliminary data.</text>
</comment>
<evidence type="ECO:0000256" key="1">
    <source>
        <dbReference type="SAM" id="Phobius"/>
    </source>
</evidence>
<feature type="transmembrane region" description="Helical" evidence="1">
    <location>
        <begin position="36"/>
        <end position="54"/>
    </location>
</feature>
<reference evidence="2 3" key="1">
    <citation type="submission" date="2022-06" db="EMBL/GenBank/DDBJ databases">
        <title>Isolation of gut microbiota from human fecal samples.</title>
        <authorList>
            <person name="Pamer E.G."/>
            <person name="Barat B."/>
            <person name="Waligurski E."/>
            <person name="Medina S."/>
            <person name="Paddock L."/>
            <person name="Mostad J."/>
        </authorList>
    </citation>
    <scope>NUCLEOTIDE SEQUENCE [LARGE SCALE GENOMIC DNA]</scope>
    <source>
        <strain evidence="2 3">DFI.1.1</strain>
    </source>
</reference>
<name>A0ABT1SRI1_9FIRM</name>
<keyword evidence="3" id="KW-1185">Reference proteome</keyword>
<dbReference type="RefSeq" id="WP_154254178.1">
    <property type="nucleotide sequence ID" value="NZ_JAJCIO010000005.1"/>
</dbReference>
<accession>A0ABT1SRI1</accession>
<feature type="transmembrane region" description="Helical" evidence="1">
    <location>
        <begin position="12"/>
        <end position="29"/>
    </location>
</feature>
<keyword evidence="1" id="KW-0472">Membrane</keyword>
<dbReference type="Proteomes" id="UP001206692">
    <property type="component" value="Unassembled WGS sequence"/>
</dbReference>
<evidence type="ECO:0000313" key="2">
    <source>
        <dbReference type="EMBL" id="MCQ5342478.1"/>
    </source>
</evidence>
<evidence type="ECO:0008006" key="4">
    <source>
        <dbReference type="Google" id="ProtNLM"/>
    </source>
</evidence>